<keyword evidence="6" id="KW-0472">Membrane</keyword>
<keyword evidence="2 7" id="KW-1003">Cell membrane</keyword>
<gene>
    <name evidence="10" type="ORF">g.10518</name>
</gene>
<dbReference type="GO" id="GO:0005737">
    <property type="term" value="C:cytoplasm"/>
    <property type="evidence" value="ECO:0007669"/>
    <property type="project" value="UniProtKB-SubCell"/>
</dbReference>
<evidence type="ECO:0000313" key="10">
    <source>
        <dbReference type="EMBL" id="JAT24857.1"/>
    </source>
</evidence>
<dbReference type="InterPro" id="IPR040140">
    <property type="entry name" value="Nkd-like"/>
</dbReference>
<dbReference type="EMBL" id="GEBQ01015120">
    <property type="protein sequence ID" value="JAT24857.1"/>
    <property type="molecule type" value="Transcribed_RNA"/>
</dbReference>
<comment type="function">
    <text evidence="7">Cell autonomous antagonist of the canonical Wnt signaling pathway.</text>
</comment>
<dbReference type="GO" id="GO:0016055">
    <property type="term" value="P:Wnt signaling pathway"/>
    <property type="evidence" value="ECO:0007669"/>
    <property type="project" value="UniProtKB-UniRule"/>
</dbReference>
<keyword evidence="4 7" id="KW-0879">Wnt signaling pathway</keyword>
<comment type="similarity">
    <text evidence="1 7">Belongs to the NKD family.</text>
</comment>
<dbReference type="GO" id="GO:0090090">
    <property type="term" value="P:negative regulation of canonical Wnt signaling pathway"/>
    <property type="evidence" value="ECO:0007669"/>
    <property type="project" value="UniProtKB-ARBA"/>
</dbReference>
<reference evidence="10" key="1">
    <citation type="submission" date="2015-11" db="EMBL/GenBank/DDBJ databases">
        <title>De novo transcriptome assembly of four potential Pierce s Disease insect vectors from Arizona vineyards.</title>
        <authorList>
            <person name="Tassone E.E."/>
        </authorList>
    </citation>
    <scope>NUCLEOTIDE SEQUENCE</scope>
</reference>
<dbReference type="PANTHER" id="PTHR22611:SF9">
    <property type="entry name" value="PROTEIN NAKED CUTICLE"/>
    <property type="match status" value="1"/>
</dbReference>
<keyword evidence="3" id="KW-0963">Cytoplasm</keyword>
<evidence type="ECO:0000256" key="3">
    <source>
        <dbReference type="ARBA" id="ARBA00022490"/>
    </source>
</evidence>
<evidence type="ECO:0000256" key="6">
    <source>
        <dbReference type="ARBA" id="ARBA00023136"/>
    </source>
</evidence>
<comment type="subcellular location">
    <subcellularLocation>
        <location evidence="7">Cell membrane</location>
    </subcellularLocation>
    <subcellularLocation>
        <location evidence="7">Cytoplasm</location>
    </subcellularLocation>
</comment>
<evidence type="ECO:0000256" key="2">
    <source>
        <dbReference type="ARBA" id="ARBA00022475"/>
    </source>
</evidence>
<evidence type="ECO:0000256" key="4">
    <source>
        <dbReference type="ARBA" id="ARBA00022687"/>
    </source>
</evidence>
<name>A0A1B6LMG8_9HEMI</name>
<dbReference type="PANTHER" id="PTHR22611">
    <property type="entry name" value="PROTEIN NAKED CUTICLE"/>
    <property type="match status" value="1"/>
</dbReference>
<dbReference type="AlphaFoldDB" id="A0A1B6LMG8"/>
<accession>A0A1B6LMG8</accession>
<feature type="compositionally biased region" description="Pro residues" evidence="8">
    <location>
        <begin position="59"/>
        <end position="72"/>
    </location>
</feature>
<feature type="region of interest" description="Disordered" evidence="8">
    <location>
        <begin position="36"/>
        <end position="79"/>
    </location>
</feature>
<feature type="region of interest" description="Disordered" evidence="8">
    <location>
        <begin position="358"/>
        <end position="404"/>
    </location>
</feature>
<evidence type="ECO:0000256" key="1">
    <source>
        <dbReference type="ARBA" id="ARBA00007081"/>
    </source>
</evidence>
<dbReference type="InterPro" id="IPR011992">
    <property type="entry name" value="EF-hand-dom_pair"/>
</dbReference>
<dbReference type="GO" id="GO:0005886">
    <property type="term" value="C:plasma membrane"/>
    <property type="evidence" value="ECO:0007669"/>
    <property type="project" value="UniProtKB-SubCell"/>
</dbReference>
<evidence type="ECO:0000259" key="9">
    <source>
        <dbReference type="PROSITE" id="PS50222"/>
    </source>
</evidence>
<feature type="compositionally biased region" description="Basic residues" evidence="8">
    <location>
        <begin position="189"/>
        <end position="200"/>
    </location>
</feature>
<protein>
    <recommendedName>
        <fullName evidence="7">Protein naked cuticle homolog</fullName>
    </recommendedName>
</protein>
<organism evidence="10">
    <name type="scientific">Graphocephala atropunctata</name>
    <dbReference type="NCBI Taxonomy" id="36148"/>
    <lineage>
        <taxon>Eukaryota</taxon>
        <taxon>Metazoa</taxon>
        <taxon>Ecdysozoa</taxon>
        <taxon>Arthropoda</taxon>
        <taxon>Hexapoda</taxon>
        <taxon>Insecta</taxon>
        <taxon>Pterygota</taxon>
        <taxon>Neoptera</taxon>
        <taxon>Paraneoptera</taxon>
        <taxon>Hemiptera</taxon>
        <taxon>Auchenorrhyncha</taxon>
        <taxon>Membracoidea</taxon>
        <taxon>Cicadellidae</taxon>
        <taxon>Cicadellinae</taxon>
        <taxon>Cicadellini</taxon>
        <taxon>Graphocephala</taxon>
    </lineage>
</organism>
<dbReference type="SUPFAM" id="SSF47473">
    <property type="entry name" value="EF-hand"/>
    <property type="match status" value="1"/>
</dbReference>
<evidence type="ECO:0000256" key="7">
    <source>
        <dbReference type="RuleBase" id="RU367060"/>
    </source>
</evidence>
<proteinExistence type="inferred from homology"/>
<feature type="region of interest" description="Disordered" evidence="8">
    <location>
        <begin position="283"/>
        <end position="316"/>
    </location>
</feature>
<keyword evidence="5" id="KW-0479">Metal-binding</keyword>
<evidence type="ECO:0000256" key="8">
    <source>
        <dbReference type="SAM" id="MobiDB-lite"/>
    </source>
</evidence>
<feature type="compositionally biased region" description="Basic and acidic residues" evidence="8">
    <location>
        <begin position="40"/>
        <end position="55"/>
    </location>
</feature>
<dbReference type="InterPro" id="IPR002048">
    <property type="entry name" value="EF_hand_dom"/>
</dbReference>
<feature type="compositionally biased region" description="Basic residues" evidence="8">
    <location>
        <begin position="370"/>
        <end position="395"/>
    </location>
</feature>
<dbReference type="Gene3D" id="1.10.238.10">
    <property type="entry name" value="EF-hand"/>
    <property type="match status" value="1"/>
</dbReference>
<feature type="compositionally biased region" description="Pro residues" evidence="8">
    <location>
        <begin position="162"/>
        <end position="175"/>
    </location>
</feature>
<dbReference type="GO" id="GO:0005509">
    <property type="term" value="F:calcium ion binding"/>
    <property type="evidence" value="ECO:0007669"/>
    <property type="project" value="InterPro"/>
</dbReference>
<feature type="compositionally biased region" description="Polar residues" evidence="8">
    <location>
        <begin position="234"/>
        <end position="246"/>
    </location>
</feature>
<feature type="region of interest" description="Disordered" evidence="8">
    <location>
        <begin position="155"/>
        <end position="260"/>
    </location>
</feature>
<feature type="domain" description="EF-hand" evidence="9">
    <location>
        <begin position="101"/>
        <end position="136"/>
    </location>
</feature>
<dbReference type="PROSITE" id="PS50222">
    <property type="entry name" value="EF_HAND_2"/>
    <property type="match status" value="1"/>
</dbReference>
<evidence type="ECO:0000256" key="5">
    <source>
        <dbReference type="ARBA" id="ARBA00022723"/>
    </source>
</evidence>
<sequence>MCRELQMNEYHMATHLVRWWKTKILSGYKQFTAVLPSDCGDGRPSDTEELLRPDCDPLPTTPPLTKAPPPHQPHQSTPPAVKRELNFEGFECDVSVEGGTDPTDRQEFSFTLYDFDGHGKITKDDIAGLVTTIYDTLGSSIRVPHYGSKTIKVKLTVSPDGGQPPAPTEPPPAPQPRRYKRDLNVTIRERRRRPHTRRHSVSSSAASEDREADVSEEEDDNLPPSAHSRLGHNLHTTSCRLGTSPGNLHHRSKKRSSSLQRQELLQIIQANMEKNHLCFKTSRKHYSPGQDSSRHKSPQHYWDKCGSRGRGKWQDVPPVPCRPAPATATSPHHLKHRHREQEQARAMAQVVRWLEQEFSTPRGGGGGGGGHKHHKSDHQRTEHHHIHEHVHHHYHHYQETPVLV</sequence>